<dbReference type="SUPFAM" id="SSF56317">
    <property type="entry name" value="Carbon-nitrogen hydrolase"/>
    <property type="match status" value="1"/>
</dbReference>
<dbReference type="InterPro" id="IPR036526">
    <property type="entry name" value="C-N_Hydrolase_sf"/>
</dbReference>
<dbReference type="Pfam" id="PF00795">
    <property type="entry name" value="CN_hydrolase"/>
    <property type="match status" value="1"/>
</dbReference>
<dbReference type="Gene3D" id="3.60.110.10">
    <property type="entry name" value="Carbon-nitrogen hydrolase"/>
    <property type="match status" value="1"/>
</dbReference>
<evidence type="ECO:0000313" key="3">
    <source>
        <dbReference type="Proteomes" id="UP000049983"/>
    </source>
</evidence>
<name>A0A0M6ZJF3_9HYPH</name>
<reference evidence="3" key="1">
    <citation type="submission" date="2015-07" db="EMBL/GenBank/DDBJ databases">
        <authorList>
            <person name="Rodrigo-Torres Lidia"/>
            <person name="Arahal R.David."/>
        </authorList>
    </citation>
    <scope>NUCLEOTIDE SEQUENCE [LARGE SCALE GENOMIC DNA]</scope>
    <source>
        <strain evidence="3">CECT 5096</strain>
    </source>
</reference>
<evidence type="ECO:0000313" key="2">
    <source>
        <dbReference type="EMBL" id="CTQ76125.1"/>
    </source>
</evidence>
<organism evidence="2 3">
    <name type="scientific">Roseibium album</name>
    <dbReference type="NCBI Taxonomy" id="311410"/>
    <lineage>
        <taxon>Bacteria</taxon>
        <taxon>Pseudomonadati</taxon>
        <taxon>Pseudomonadota</taxon>
        <taxon>Alphaproteobacteria</taxon>
        <taxon>Hyphomicrobiales</taxon>
        <taxon>Stappiaceae</taxon>
        <taxon>Roseibium</taxon>
    </lineage>
</organism>
<accession>A0A0M6ZJF3</accession>
<dbReference type="Proteomes" id="UP000049983">
    <property type="component" value="Unassembled WGS sequence"/>
</dbReference>
<evidence type="ECO:0000259" key="1">
    <source>
        <dbReference type="PROSITE" id="PS50263"/>
    </source>
</evidence>
<dbReference type="PROSITE" id="PS50263">
    <property type="entry name" value="CN_HYDROLASE"/>
    <property type="match status" value="1"/>
</dbReference>
<dbReference type="InterPro" id="IPR003010">
    <property type="entry name" value="C-N_Hydrolase"/>
</dbReference>
<proteinExistence type="predicted"/>
<dbReference type="STRING" id="311410.LA5095_04044"/>
<dbReference type="AlphaFoldDB" id="A0A0M6ZJF3"/>
<protein>
    <submittedName>
        <fullName evidence="2">NAD synthetase</fullName>
    </submittedName>
</protein>
<dbReference type="PANTHER" id="PTHR23088:SF50">
    <property type="entry name" value="HYDROLASE YHCX"/>
    <property type="match status" value="1"/>
</dbReference>
<gene>
    <name evidence="2" type="ORF">LA5096_04659</name>
</gene>
<feature type="domain" description="CN hydrolase" evidence="1">
    <location>
        <begin position="10"/>
        <end position="274"/>
    </location>
</feature>
<keyword evidence="3" id="KW-1185">Reference proteome</keyword>
<sequence length="307" mass="32678">MKAVGIMTDYPIALWSFNLGKAPASVDALADEIGAGMARAKSSGAKLLMLPEYLVECCLAFKPQGLRPDQEMAFLADTGLELISRIAPLATDYGISLLAGTMPVKSAAGITNTAILFTADGREIRQDKLCLTPFEQSADTWMLTPGNSLTVFQLDGLKMAILICLDVEMPALSSLLAKQELDLLLVPSMTEKLSGYHRVYGCAKARAIEHMCAVAVCGVIGAAKGTTQNESNVSGAALYLPCEEEFGFDGIGAEIKPSNGNAGDDILLNVNVPIQKLRRLKNGKAEVWPGAWSAGHVSICVENERIS</sequence>
<dbReference type="PANTHER" id="PTHR23088">
    <property type="entry name" value="NITRILASE-RELATED"/>
    <property type="match status" value="1"/>
</dbReference>
<dbReference type="EMBL" id="CXWC01000012">
    <property type="protein sequence ID" value="CTQ76125.1"/>
    <property type="molecule type" value="Genomic_DNA"/>
</dbReference>